<evidence type="ECO:0000256" key="4">
    <source>
        <dbReference type="ARBA" id="ARBA00022692"/>
    </source>
</evidence>
<dbReference type="SUPFAM" id="SSF161098">
    <property type="entry name" value="MetI-like"/>
    <property type="match status" value="2"/>
</dbReference>
<name>A0AAU8U1Y6_9BACT</name>
<feature type="transmembrane region" description="Helical" evidence="7">
    <location>
        <begin position="142"/>
        <end position="161"/>
    </location>
</feature>
<dbReference type="Proteomes" id="UP000063971">
    <property type="component" value="Chromosome"/>
</dbReference>
<dbReference type="InterPro" id="IPR035906">
    <property type="entry name" value="MetI-like_sf"/>
</dbReference>
<keyword evidence="6 7" id="KW-0472">Membrane</keyword>
<feature type="transmembrane region" description="Helical" evidence="7">
    <location>
        <begin position="333"/>
        <end position="350"/>
    </location>
</feature>
<evidence type="ECO:0000313" key="9">
    <source>
        <dbReference type="EMBL" id="AKT90513.1"/>
    </source>
</evidence>
<feature type="transmembrane region" description="Helical" evidence="7">
    <location>
        <begin position="513"/>
        <end position="534"/>
    </location>
</feature>
<feature type="transmembrane region" description="Helical" evidence="7">
    <location>
        <begin position="93"/>
        <end position="114"/>
    </location>
</feature>
<proteinExistence type="inferred from homology"/>
<accession>A0AAU8U1Y6</accession>
<feature type="transmembrane region" description="Helical" evidence="7">
    <location>
        <begin position="15"/>
        <end position="36"/>
    </location>
</feature>
<comment type="similarity">
    <text evidence="7">Belongs to the binding-protein-dependent transport system permease family.</text>
</comment>
<dbReference type="Gene3D" id="1.10.3720.10">
    <property type="entry name" value="MetI-like"/>
    <property type="match status" value="2"/>
</dbReference>
<feature type="transmembrane region" description="Helical" evidence="7">
    <location>
        <begin position="56"/>
        <end position="81"/>
    </location>
</feature>
<keyword evidence="5 7" id="KW-1133">Transmembrane helix</keyword>
<feature type="domain" description="ABC transmembrane type-1" evidence="8">
    <location>
        <begin position="329"/>
        <end position="534"/>
    </location>
</feature>
<evidence type="ECO:0000256" key="7">
    <source>
        <dbReference type="RuleBase" id="RU363032"/>
    </source>
</evidence>
<keyword evidence="3" id="KW-1003">Cell membrane</keyword>
<keyword evidence="4 7" id="KW-0812">Transmembrane</keyword>
<organism evidence="9 10">
    <name type="scientific">Campylobacter ureolyticus RIGS 9880</name>
    <dbReference type="NCBI Taxonomy" id="1032069"/>
    <lineage>
        <taxon>Bacteria</taxon>
        <taxon>Pseudomonadati</taxon>
        <taxon>Campylobacterota</taxon>
        <taxon>Epsilonproteobacteria</taxon>
        <taxon>Campylobacterales</taxon>
        <taxon>Campylobacteraceae</taxon>
        <taxon>Campylobacter</taxon>
    </lineage>
</organism>
<dbReference type="PROSITE" id="PS50928">
    <property type="entry name" value="ABC_TM1"/>
    <property type="match status" value="2"/>
</dbReference>
<feature type="domain" description="ABC transmembrane type-1" evidence="8">
    <location>
        <begin position="58"/>
        <end position="260"/>
    </location>
</feature>
<feature type="transmembrane region" description="Helical" evidence="7">
    <location>
        <begin position="241"/>
        <end position="259"/>
    </location>
</feature>
<sequence>MEIVRMIKRFKRCDAPLIFTFVCLALVIFPIIYIFFGIFNQTNESTEFLFKTQLKFYIKNSFIILFFTGIFTGIIGTFLAYFETFYEYKFKNFFKFTLILPFAIPSYLFGYIYVDFFSYSGWLVTFLRQNFDIRVHFDIMNIYGAIFVLTLAFYPYVYIILRGFLKRFPQNYIEASQNLGCTQVKTFFKVILPLSKPAIISGMTLCLMECLNAYGVPNYFGLHVFSTGIYKAWVGYGDLNAAIKLASILLFLVFFIIIIQKLLQKPYAITVTKRQKIRAKKLSKKSEIIVVCLIFLFLLVALFLPLLHIFIWLYQSYSDINLISLFNLSKNTILLTTFSAMLIVVFSLFINESLRLKEGKIKEIATSFANIGYSIPGSVVGISMLAIFINIDKSMQWLYRLLEVKATLFLTLSPLVLVFAYMIRFLSLGYMGVQNSLNQQGKKYYEASLSLGKGKLKTFFLVDLPMIKPAILSSFILVFIEIIKELPLSSLLTPPNLKTLAFEMDRYASDEQLALSAAPAIVVVGISLALLVILNKLKDK</sequence>
<protein>
    <submittedName>
        <fullName evidence="9">Iron ABC transporter, permease protein</fullName>
    </submittedName>
</protein>
<dbReference type="GO" id="GO:0055085">
    <property type="term" value="P:transmembrane transport"/>
    <property type="evidence" value="ECO:0007669"/>
    <property type="project" value="InterPro"/>
</dbReference>
<feature type="transmembrane region" description="Helical" evidence="7">
    <location>
        <begin position="371"/>
        <end position="391"/>
    </location>
</feature>
<dbReference type="EMBL" id="CP012195">
    <property type="protein sequence ID" value="AKT90513.1"/>
    <property type="molecule type" value="Genomic_DNA"/>
</dbReference>
<evidence type="ECO:0000256" key="3">
    <source>
        <dbReference type="ARBA" id="ARBA00022475"/>
    </source>
</evidence>
<dbReference type="PANTHER" id="PTHR30183:SF2">
    <property type="entry name" value="IRON UTILIZATION PROTEIN"/>
    <property type="match status" value="1"/>
</dbReference>
<feature type="transmembrane region" description="Helical" evidence="7">
    <location>
        <begin position="411"/>
        <end position="433"/>
    </location>
</feature>
<dbReference type="AlphaFoldDB" id="A0AAU8U1Y6"/>
<dbReference type="Pfam" id="PF00528">
    <property type="entry name" value="BPD_transp_1"/>
    <property type="match status" value="2"/>
</dbReference>
<evidence type="ECO:0000313" key="10">
    <source>
        <dbReference type="Proteomes" id="UP000063971"/>
    </source>
</evidence>
<comment type="subcellular location">
    <subcellularLocation>
        <location evidence="1 7">Cell membrane</location>
        <topology evidence="1 7">Multi-pass membrane protein</topology>
    </subcellularLocation>
</comment>
<dbReference type="CDD" id="cd06261">
    <property type="entry name" value="TM_PBP2"/>
    <property type="match status" value="2"/>
</dbReference>
<keyword evidence="2 7" id="KW-0813">Transport</keyword>
<dbReference type="GO" id="GO:0005886">
    <property type="term" value="C:plasma membrane"/>
    <property type="evidence" value="ECO:0007669"/>
    <property type="project" value="UniProtKB-SubCell"/>
</dbReference>
<dbReference type="KEGG" id="cure:CUREO_0649"/>
<feature type="transmembrane region" description="Helical" evidence="7">
    <location>
        <begin position="198"/>
        <end position="221"/>
    </location>
</feature>
<evidence type="ECO:0000256" key="6">
    <source>
        <dbReference type="ARBA" id="ARBA00023136"/>
    </source>
</evidence>
<evidence type="ECO:0000259" key="8">
    <source>
        <dbReference type="PROSITE" id="PS50928"/>
    </source>
</evidence>
<feature type="transmembrane region" description="Helical" evidence="7">
    <location>
        <begin position="459"/>
        <end position="483"/>
    </location>
</feature>
<evidence type="ECO:0000256" key="2">
    <source>
        <dbReference type="ARBA" id="ARBA00022448"/>
    </source>
</evidence>
<reference evidence="9 10" key="1">
    <citation type="journal article" date="2015" name="Genome Announc.">
        <title>Complete Genome Sequence of the Campylobacter ureolyticus Clinical Isolate RIGS 9880.</title>
        <authorList>
            <person name="Miller W.G."/>
            <person name="Yee E."/>
            <person name="On S.L."/>
            <person name="Andersen L.P."/>
            <person name="Bono J.L."/>
        </authorList>
    </citation>
    <scope>NUCLEOTIDE SEQUENCE [LARGE SCALE GENOMIC DNA]</scope>
    <source>
        <strain evidence="9 10">RIGS 9880</strain>
    </source>
</reference>
<dbReference type="InterPro" id="IPR000515">
    <property type="entry name" value="MetI-like"/>
</dbReference>
<dbReference type="PANTHER" id="PTHR30183">
    <property type="entry name" value="MOLYBDENUM TRANSPORT SYSTEM PERMEASE PROTEIN MODB"/>
    <property type="match status" value="1"/>
</dbReference>
<evidence type="ECO:0000256" key="1">
    <source>
        <dbReference type="ARBA" id="ARBA00004651"/>
    </source>
</evidence>
<feature type="transmembrane region" description="Helical" evidence="7">
    <location>
        <begin position="288"/>
        <end position="313"/>
    </location>
</feature>
<gene>
    <name evidence="9" type="ORF">CUREO_0649</name>
</gene>
<evidence type="ECO:0000256" key="5">
    <source>
        <dbReference type="ARBA" id="ARBA00022989"/>
    </source>
</evidence>